<dbReference type="InterPro" id="IPR011990">
    <property type="entry name" value="TPR-like_helical_dom_sf"/>
</dbReference>
<dbReference type="SMART" id="SM00671">
    <property type="entry name" value="SEL1"/>
    <property type="match status" value="2"/>
</dbReference>
<dbReference type="Pfam" id="PF19933">
    <property type="entry name" value="DUF6396"/>
    <property type="match status" value="1"/>
</dbReference>
<dbReference type="InterPro" id="IPR050767">
    <property type="entry name" value="Sel1_AlgK"/>
</dbReference>
<reference evidence="2 3" key="1">
    <citation type="submission" date="2016-11" db="EMBL/GenBank/DDBJ databases">
        <authorList>
            <person name="Jaros S."/>
            <person name="Januszkiewicz K."/>
            <person name="Wedrychowicz H."/>
        </authorList>
    </citation>
    <scope>NUCLEOTIDE SEQUENCE [LARGE SCALE GENOMIC DNA]</scope>
    <source>
        <strain evidence="2 3">GAS95</strain>
    </source>
</reference>
<keyword evidence="3" id="KW-1185">Reference proteome</keyword>
<evidence type="ECO:0000313" key="2">
    <source>
        <dbReference type="EMBL" id="SIO64530.1"/>
    </source>
</evidence>
<evidence type="ECO:0000259" key="1">
    <source>
        <dbReference type="Pfam" id="PF19933"/>
    </source>
</evidence>
<organism evidence="2 3">
    <name type="scientific">Paraburkholderia phenazinium</name>
    <dbReference type="NCBI Taxonomy" id="60549"/>
    <lineage>
        <taxon>Bacteria</taxon>
        <taxon>Pseudomonadati</taxon>
        <taxon>Pseudomonadota</taxon>
        <taxon>Betaproteobacteria</taxon>
        <taxon>Burkholderiales</taxon>
        <taxon>Burkholderiaceae</taxon>
        <taxon>Paraburkholderia</taxon>
    </lineage>
</organism>
<dbReference type="EMBL" id="FSRU01000002">
    <property type="protein sequence ID" value="SIO64530.1"/>
    <property type="molecule type" value="Genomic_DNA"/>
</dbReference>
<protein>
    <recommendedName>
        <fullName evidence="1">DUF6396 domain-containing protein</fullName>
    </recommendedName>
</protein>
<dbReference type="AlphaFoldDB" id="A0A1N6L6X7"/>
<gene>
    <name evidence="2" type="ORF">SAMN05444165_6301</name>
</gene>
<accession>A0A1N6L6X7</accession>
<dbReference type="SUPFAM" id="SSF81901">
    <property type="entry name" value="HCP-like"/>
    <property type="match status" value="1"/>
</dbReference>
<sequence length="415" mass="45016">MSRHILAIALALLFCACTKKETPTAQLPDMSAVRTDLAFTCVHEEDHLPALDPQANRLFLYARYLEKKDAPKDFNDIARYYRIAAAYGHYKANQNQQSLIAQGLADSPDAPTESVDLAMRLIQEGVPGGYYDIGHYLETGYGLKPDIDAALGYFRKAADLGSPQAQAYVAEQLAPHDRAPEIARQMRQCAADQGYGDAANSLGINLKNNGFYPEAVSVYQKGVEAGDTLSALALEDGFKAPPSSDRLSYLALPNDPERSRRYRAIQLFIRANDGLNPKVPDIEKIVPLPPAKLPPWDGTFQWQKEQDAMAPPQQPSDELINQLAKAKNLDPVTGLPLAGLSSKTSAAEQPATGATRLPIGTIAATGDPCPEDGIWCTKLSKGQTGVSAWFGMSARLTHRLGDGTFLKISGDRGYA</sequence>
<dbReference type="Gene3D" id="1.25.40.10">
    <property type="entry name" value="Tetratricopeptide repeat domain"/>
    <property type="match status" value="1"/>
</dbReference>
<proteinExistence type="predicted"/>
<name>A0A1N6L6X7_9BURK</name>
<dbReference type="InterPro" id="IPR006597">
    <property type="entry name" value="Sel1-like"/>
</dbReference>
<dbReference type="PANTHER" id="PTHR11102:SF160">
    <property type="entry name" value="ERAD-ASSOCIATED E3 UBIQUITIN-PROTEIN LIGASE COMPONENT HRD3"/>
    <property type="match status" value="1"/>
</dbReference>
<dbReference type="PANTHER" id="PTHR11102">
    <property type="entry name" value="SEL-1-LIKE PROTEIN"/>
    <property type="match status" value="1"/>
</dbReference>
<dbReference type="PROSITE" id="PS51257">
    <property type="entry name" value="PROKAR_LIPOPROTEIN"/>
    <property type="match status" value="1"/>
</dbReference>
<dbReference type="RefSeq" id="WP_253190235.1">
    <property type="nucleotide sequence ID" value="NZ_FSRU01000002.1"/>
</dbReference>
<dbReference type="Proteomes" id="UP000185151">
    <property type="component" value="Unassembled WGS sequence"/>
</dbReference>
<dbReference type="InterPro" id="IPR045653">
    <property type="entry name" value="DUF6396"/>
</dbReference>
<evidence type="ECO:0000313" key="3">
    <source>
        <dbReference type="Proteomes" id="UP000185151"/>
    </source>
</evidence>
<feature type="domain" description="DUF6396" evidence="1">
    <location>
        <begin position="230"/>
        <end position="337"/>
    </location>
</feature>